<dbReference type="PROSITE" id="PS00475">
    <property type="entry name" value="RIBOSOMAL_L15"/>
    <property type="match status" value="1"/>
</dbReference>
<reference evidence="8 9" key="1">
    <citation type="journal article" date="2016" name="Nat. Commun.">
        <title>Thousands of microbial genomes shed light on interconnected biogeochemical processes in an aquifer system.</title>
        <authorList>
            <person name="Anantharaman K."/>
            <person name="Brown C.T."/>
            <person name="Hug L.A."/>
            <person name="Sharon I."/>
            <person name="Castelle C.J."/>
            <person name="Probst A.J."/>
            <person name="Thomas B.C."/>
            <person name="Singh A."/>
            <person name="Wilkins M.J."/>
            <person name="Karaoz U."/>
            <person name="Brodie E.L."/>
            <person name="Williams K.H."/>
            <person name="Hubbard S.S."/>
            <person name="Banfield J.F."/>
        </authorList>
    </citation>
    <scope>NUCLEOTIDE SEQUENCE [LARGE SCALE GENOMIC DNA]</scope>
</reference>
<dbReference type="GO" id="GO:0022625">
    <property type="term" value="C:cytosolic large ribosomal subunit"/>
    <property type="evidence" value="ECO:0007669"/>
    <property type="project" value="TreeGrafter"/>
</dbReference>
<keyword evidence="4" id="KW-0694">RNA-binding</keyword>
<evidence type="ECO:0000256" key="6">
    <source>
        <dbReference type="SAM" id="MobiDB-lite"/>
    </source>
</evidence>
<evidence type="ECO:0000256" key="3">
    <source>
        <dbReference type="ARBA" id="ARBA00023274"/>
    </source>
</evidence>
<keyword evidence="3 4" id="KW-0687">Ribonucleoprotein</keyword>
<proteinExistence type="inferred from homology"/>
<evidence type="ECO:0000256" key="5">
    <source>
        <dbReference type="RuleBase" id="RU003888"/>
    </source>
</evidence>
<dbReference type="NCBIfam" id="TIGR01071">
    <property type="entry name" value="rplO_bact"/>
    <property type="match status" value="1"/>
</dbReference>
<evidence type="ECO:0000313" key="8">
    <source>
        <dbReference type="EMBL" id="OGN29148.1"/>
    </source>
</evidence>
<dbReference type="HAMAP" id="MF_01341">
    <property type="entry name" value="Ribosomal_uL15"/>
    <property type="match status" value="1"/>
</dbReference>
<feature type="compositionally biased region" description="Polar residues" evidence="6">
    <location>
        <begin position="153"/>
        <end position="167"/>
    </location>
</feature>
<dbReference type="InterPro" id="IPR021131">
    <property type="entry name" value="Ribosomal_uL15/eL18"/>
</dbReference>
<keyword evidence="4" id="KW-0699">rRNA-binding</keyword>
<protein>
    <recommendedName>
        <fullName evidence="4">Large ribosomal subunit protein uL15</fullName>
    </recommendedName>
</protein>
<dbReference type="SUPFAM" id="SSF52080">
    <property type="entry name" value="Ribosomal proteins L15p and L18e"/>
    <property type="match status" value="1"/>
</dbReference>
<feature type="domain" description="Large ribosomal subunit protein uL15/eL18" evidence="7">
    <location>
        <begin position="84"/>
        <end position="153"/>
    </location>
</feature>
<evidence type="ECO:0000256" key="2">
    <source>
        <dbReference type="ARBA" id="ARBA00022980"/>
    </source>
</evidence>
<dbReference type="GO" id="GO:0006412">
    <property type="term" value="P:translation"/>
    <property type="evidence" value="ECO:0007669"/>
    <property type="project" value="UniProtKB-UniRule"/>
</dbReference>
<dbReference type="Proteomes" id="UP000179047">
    <property type="component" value="Unassembled WGS sequence"/>
</dbReference>
<dbReference type="InterPro" id="IPR001196">
    <property type="entry name" value="Ribosomal_uL15_CS"/>
</dbReference>
<gene>
    <name evidence="4" type="primary">rplO</name>
    <name evidence="8" type="ORF">A3A33_02710</name>
</gene>
<dbReference type="STRING" id="1802701.A3A33_02710"/>
<dbReference type="InterPro" id="IPR005749">
    <property type="entry name" value="Ribosomal_uL15_bac-type"/>
</dbReference>
<organism evidence="8 9">
    <name type="scientific">Candidatus Yanofskybacteria bacterium RIFCSPLOWO2_01_FULL_49_25</name>
    <dbReference type="NCBI Taxonomy" id="1802701"/>
    <lineage>
        <taxon>Bacteria</taxon>
        <taxon>Candidatus Yanofskyibacteriota</taxon>
    </lineage>
</organism>
<feature type="region of interest" description="Disordered" evidence="6">
    <location>
        <begin position="147"/>
        <end position="167"/>
    </location>
</feature>
<comment type="caution">
    <text evidence="8">The sequence shown here is derived from an EMBL/GenBank/DDBJ whole genome shotgun (WGS) entry which is preliminary data.</text>
</comment>
<name>A0A1F8GWW4_9BACT</name>
<dbReference type="InterPro" id="IPR030878">
    <property type="entry name" value="Ribosomal_uL15"/>
</dbReference>
<dbReference type="PANTHER" id="PTHR12934">
    <property type="entry name" value="50S RIBOSOMAL PROTEIN L15"/>
    <property type="match status" value="1"/>
</dbReference>
<dbReference type="EMBL" id="MGKP01000009">
    <property type="protein sequence ID" value="OGN29148.1"/>
    <property type="molecule type" value="Genomic_DNA"/>
</dbReference>
<evidence type="ECO:0000313" key="9">
    <source>
        <dbReference type="Proteomes" id="UP000179047"/>
    </source>
</evidence>
<evidence type="ECO:0000259" key="7">
    <source>
        <dbReference type="Pfam" id="PF00828"/>
    </source>
</evidence>
<evidence type="ECO:0000256" key="1">
    <source>
        <dbReference type="ARBA" id="ARBA00007320"/>
    </source>
</evidence>
<keyword evidence="2 4" id="KW-0689">Ribosomal protein</keyword>
<dbReference type="Gene3D" id="3.100.10.10">
    <property type="match status" value="1"/>
</dbReference>
<accession>A0A1F8GWW4</accession>
<evidence type="ECO:0000256" key="4">
    <source>
        <dbReference type="HAMAP-Rule" id="MF_01341"/>
    </source>
</evidence>
<dbReference type="AlphaFoldDB" id="A0A1F8GWW4"/>
<dbReference type="PANTHER" id="PTHR12934:SF11">
    <property type="entry name" value="LARGE RIBOSOMAL SUBUNIT PROTEIN UL15M"/>
    <property type="match status" value="1"/>
</dbReference>
<comment type="similarity">
    <text evidence="1 4 5">Belongs to the universal ribosomal protein uL15 family.</text>
</comment>
<dbReference type="GO" id="GO:0003735">
    <property type="term" value="F:structural constituent of ribosome"/>
    <property type="evidence" value="ECO:0007669"/>
    <property type="project" value="InterPro"/>
</dbReference>
<sequence length="167" mass="17910">MQIHNLQPTHKKRDSKRVGRGGKRGSTSGHGTKGQKGRAGARIRPGFRGGDNPIWKLFPKQRGASKKTDVTHAMFRVHPDKALVLNVGVLEKFFENGNRVDPKALVKKGLVKTARAGVKLLGDGELTKKLTVSGIAMSKSAQEKIIKAGGSVESATSHKQQAASNKA</sequence>
<dbReference type="GO" id="GO:0019843">
    <property type="term" value="F:rRNA binding"/>
    <property type="evidence" value="ECO:0007669"/>
    <property type="project" value="UniProtKB-UniRule"/>
</dbReference>
<feature type="compositionally biased region" description="Basic residues" evidence="6">
    <location>
        <begin position="9"/>
        <end position="23"/>
    </location>
</feature>
<comment type="function">
    <text evidence="4">Binds to the 23S rRNA.</text>
</comment>
<dbReference type="Pfam" id="PF00828">
    <property type="entry name" value="Ribosomal_L27A"/>
    <property type="match status" value="1"/>
</dbReference>
<comment type="subunit">
    <text evidence="4">Part of the 50S ribosomal subunit.</text>
</comment>
<dbReference type="InterPro" id="IPR036227">
    <property type="entry name" value="Ribosomal_uL15/eL18_sf"/>
</dbReference>
<feature type="region of interest" description="Disordered" evidence="6">
    <location>
        <begin position="1"/>
        <end position="46"/>
    </location>
</feature>